<sequence>MTGPPPVGTSDRGPCLIRETHVAAEGYRTCDPCATYVRDALDDVVRLHPVVAEEAEYGTGGGDGPRGATVYRSGPPVNLARLDRADRLAQAGVLATLAYWADGVRESTGLPARTGAPTLAGEVVVLVRMWSWIRKQDAVGKFAFEVVELRRVLAQLAGETRGRIPVGVCPVLVDHDARTGAPIQCGQRLHARPGDRALRCPQCGTLWPAYRWVDLQQAQEATR</sequence>
<protein>
    <submittedName>
        <fullName evidence="1">Uncharacterized protein</fullName>
    </submittedName>
</protein>
<dbReference type="AlphaFoldDB" id="A0A3N1H1Z3"/>
<accession>A0A3N1H1Z3</accession>
<dbReference type="Proteomes" id="UP000268727">
    <property type="component" value="Unassembled WGS sequence"/>
</dbReference>
<comment type="caution">
    <text evidence="1">The sequence shown here is derived from an EMBL/GenBank/DDBJ whole genome shotgun (WGS) entry which is preliminary data.</text>
</comment>
<reference evidence="1 2" key="1">
    <citation type="submission" date="2018-11" db="EMBL/GenBank/DDBJ databases">
        <title>Sequencing the genomes of 1000 actinobacteria strains.</title>
        <authorList>
            <person name="Klenk H.-P."/>
        </authorList>
    </citation>
    <scope>NUCLEOTIDE SEQUENCE [LARGE SCALE GENOMIC DNA]</scope>
    <source>
        <strain evidence="1 2">DSM 44231</strain>
    </source>
</reference>
<dbReference type="EMBL" id="RJKM01000001">
    <property type="protein sequence ID" value="ROP36272.1"/>
    <property type="molecule type" value="Genomic_DNA"/>
</dbReference>
<name>A0A3N1H1Z3_9PSEU</name>
<evidence type="ECO:0000313" key="2">
    <source>
        <dbReference type="Proteomes" id="UP000268727"/>
    </source>
</evidence>
<gene>
    <name evidence="1" type="ORF">EDD40_1537</name>
</gene>
<dbReference type="RefSeq" id="WP_170184990.1">
    <property type="nucleotide sequence ID" value="NZ_RJKM01000001.1"/>
</dbReference>
<organism evidence="1 2">
    <name type="scientific">Saccharothrix texasensis</name>
    <dbReference type="NCBI Taxonomy" id="103734"/>
    <lineage>
        <taxon>Bacteria</taxon>
        <taxon>Bacillati</taxon>
        <taxon>Actinomycetota</taxon>
        <taxon>Actinomycetes</taxon>
        <taxon>Pseudonocardiales</taxon>
        <taxon>Pseudonocardiaceae</taxon>
        <taxon>Saccharothrix</taxon>
    </lineage>
</organism>
<evidence type="ECO:0000313" key="1">
    <source>
        <dbReference type="EMBL" id="ROP36272.1"/>
    </source>
</evidence>
<proteinExistence type="predicted"/>
<keyword evidence="2" id="KW-1185">Reference proteome</keyword>